<sequence length="365" mass="41209">MKRIKVLHVCPSLDKGGLEEVIYNLVKNSNDNEYDVSVAYFNGGLVSDRLEEKGYTCYKLSGAGKIDKIKEFMKVIKENEIDIVQAHFCFSGILAAKLSGVKIIETVHNTYVGFINPTGKLKYSLYLNMVDCIVSVSNEVSRFNFKNFSIGNKSKCKVITNSIDPERLNPSDKSVEKIKEEFGIPTNKRVISTLSRIDSQKGLEYFIEAAKKLNTEYDDLVFLIPGTGDEKYAEKLKESIINDNNIRFIGHVTKVNQLYKIMDIFVISSLWEGGPLTLLEAMAYGKAVIATPVGITPEVIENGINGYLVNVEDVDDLYEKIKDLLDNNKRSLRLGQQAKKDFEDKFSNEIMISNYKNLYRTLIKG</sequence>
<dbReference type="Gene3D" id="3.40.50.2000">
    <property type="entry name" value="Glycogen Phosphorylase B"/>
    <property type="match status" value="2"/>
</dbReference>
<dbReference type="Proteomes" id="UP000271374">
    <property type="component" value="Unassembled WGS sequence"/>
</dbReference>
<feature type="domain" description="Glycosyl transferase family 1" evidence="2">
    <location>
        <begin position="176"/>
        <end position="340"/>
    </location>
</feature>
<organism evidence="4 5">
    <name type="scientific">Bacillus yapensis</name>
    <dbReference type="NCBI Taxonomy" id="2492960"/>
    <lineage>
        <taxon>Bacteria</taxon>
        <taxon>Bacillati</taxon>
        <taxon>Bacillota</taxon>
        <taxon>Bacilli</taxon>
        <taxon>Bacillales</taxon>
        <taxon>Bacillaceae</taxon>
        <taxon>Bacillus</taxon>
    </lineage>
</organism>
<keyword evidence="5" id="KW-1185">Reference proteome</keyword>
<evidence type="ECO:0000313" key="4">
    <source>
        <dbReference type="EMBL" id="RTR36411.1"/>
    </source>
</evidence>
<gene>
    <name evidence="4" type="ORF">EKG37_02320</name>
</gene>
<accession>A0A3S0RU94</accession>
<dbReference type="SUPFAM" id="SSF53756">
    <property type="entry name" value="UDP-Glycosyltransferase/glycogen phosphorylase"/>
    <property type="match status" value="1"/>
</dbReference>
<reference evidence="4 5" key="1">
    <citation type="submission" date="2018-12" db="EMBL/GenBank/DDBJ databases">
        <title>Bacillus yapensis draft genome sequence.</title>
        <authorList>
            <person name="Yu L."/>
            <person name="Xu X."/>
            <person name="Tang X."/>
        </authorList>
    </citation>
    <scope>NUCLEOTIDE SEQUENCE [LARGE SCALE GENOMIC DNA]</scope>
    <source>
        <strain evidence="4 5">XXST-01</strain>
    </source>
</reference>
<dbReference type="PANTHER" id="PTHR12526">
    <property type="entry name" value="GLYCOSYLTRANSFERASE"/>
    <property type="match status" value="1"/>
</dbReference>
<dbReference type="InterPro" id="IPR001296">
    <property type="entry name" value="Glyco_trans_1"/>
</dbReference>
<dbReference type="Pfam" id="PF13439">
    <property type="entry name" value="Glyco_transf_4"/>
    <property type="match status" value="1"/>
</dbReference>
<name>A0A3S0RU94_9BACI</name>
<evidence type="ECO:0000313" key="5">
    <source>
        <dbReference type="Proteomes" id="UP000271374"/>
    </source>
</evidence>
<evidence type="ECO:0000259" key="2">
    <source>
        <dbReference type="Pfam" id="PF00534"/>
    </source>
</evidence>
<dbReference type="CDD" id="cd03801">
    <property type="entry name" value="GT4_PimA-like"/>
    <property type="match status" value="1"/>
</dbReference>
<feature type="domain" description="Glycosyltransferase subfamily 4-like N-terminal" evidence="3">
    <location>
        <begin position="16"/>
        <end position="167"/>
    </location>
</feature>
<evidence type="ECO:0000256" key="1">
    <source>
        <dbReference type="ARBA" id="ARBA00009481"/>
    </source>
</evidence>
<dbReference type="EMBL" id="RXNT01000001">
    <property type="protein sequence ID" value="RTR36411.1"/>
    <property type="molecule type" value="Genomic_DNA"/>
</dbReference>
<dbReference type="RefSeq" id="WP_126405731.1">
    <property type="nucleotide sequence ID" value="NZ_RXNT01000001.1"/>
</dbReference>
<keyword evidence="4" id="KW-0808">Transferase</keyword>
<comment type="similarity">
    <text evidence="1">Belongs to the glycosyltransferase group 1 family. Glycosyltransferase 4 subfamily.</text>
</comment>
<dbReference type="AlphaFoldDB" id="A0A3S0RU94"/>
<proteinExistence type="inferred from homology"/>
<comment type="caution">
    <text evidence="4">The sequence shown here is derived from an EMBL/GenBank/DDBJ whole genome shotgun (WGS) entry which is preliminary data.</text>
</comment>
<dbReference type="OrthoDB" id="179766at2"/>
<dbReference type="InterPro" id="IPR028098">
    <property type="entry name" value="Glyco_trans_4-like_N"/>
</dbReference>
<dbReference type="GO" id="GO:0016757">
    <property type="term" value="F:glycosyltransferase activity"/>
    <property type="evidence" value="ECO:0007669"/>
    <property type="project" value="InterPro"/>
</dbReference>
<dbReference type="Pfam" id="PF00534">
    <property type="entry name" value="Glycos_transf_1"/>
    <property type="match status" value="1"/>
</dbReference>
<evidence type="ECO:0000259" key="3">
    <source>
        <dbReference type="Pfam" id="PF13439"/>
    </source>
</evidence>
<protein>
    <submittedName>
        <fullName evidence="4">Glycosyltransferase family 1 protein</fullName>
    </submittedName>
</protein>